<proteinExistence type="predicted"/>
<name>A0AB37HDC5_9BACI</name>
<reference evidence="1 2" key="1">
    <citation type="submission" date="2020-12" db="EMBL/GenBank/DDBJ databases">
        <title>Taxonomic evaluation of the Bacillus sporothermodurans group of bacteria based on whole genome sequences.</title>
        <authorList>
            <person name="Fiedler G."/>
            <person name="Herbstmann A.-D."/>
            <person name="Doll E."/>
            <person name="Wenning M."/>
            <person name="Brinks E."/>
            <person name="Kabisch J."/>
            <person name="Breitenwieser F."/>
            <person name="Lappann M."/>
            <person name="Boehnlein C."/>
            <person name="Franz C."/>
        </authorList>
    </citation>
    <scope>NUCLEOTIDE SEQUENCE [LARGE SCALE GENOMIC DNA]</scope>
    <source>
        <strain evidence="1 2">DSM 10599</strain>
    </source>
</reference>
<dbReference type="Proteomes" id="UP000595512">
    <property type="component" value="Chromosome"/>
</dbReference>
<gene>
    <name evidence="1" type="ORF">JGZ69_07190</name>
</gene>
<evidence type="ECO:0000313" key="2">
    <source>
        <dbReference type="Proteomes" id="UP000595512"/>
    </source>
</evidence>
<protein>
    <submittedName>
        <fullName evidence="1">Uncharacterized protein</fullName>
    </submittedName>
</protein>
<dbReference type="EMBL" id="CP066701">
    <property type="protein sequence ID" value="QQX26609.1"/>
    <property type="molecule type" value="Genomic_DNA"/>
</dbReference>
<dbReference type="AlphaFoldDB" id="A0AB37HDC5"/>
<dbReference type="KEGG" id="hspo:JGZ69_07190"/>
<accession>A0AB37HDC5</accession>
<sequence length="86" mass="10042">MHEIVQHNDKLFLKIEGKLMIRVYTFKLNDELIGYKALVKKGFIKDSSKPVKISKVTPNYIIVETENRISTILRENHIECLLIELS</sequence>
<organism evidence="1 2">
    <name type="scientific">Heyndrickxia sporothermodurans</name>
    <dbReference type="NCBI Taxonomy" id="46224"/>
    <lineage>
        <taxon>Bacteria</taxon>
        <taxon>Bacillati</taxon>
        <taxon>Bacillota</taxon>
        <taxon>Bacilli</taxon>
        <taxon>Bacillales</taxon>
        <taxon>Bacillaceae</taxon>
        <taxon>Heyndrickxia</taxon>
    </lineage>
</organism>
<evidence type="ECO:0000313" key="1">
    <source>
        <dbReference type="EMBL" id="QQX26609.1"/>
    </source>
</evidence>
<dbReference type="RefSeq" id="WP_107920380.1">
    <property type="nucleotide sequence ID" value="NZ_CP066701.1"/>
</dbReference>